<dbReference type="Pfam" id="PF23525">
    <property type="entry name" value="Methyltransf_36"/>
    <property type="match status" value="2"/>
</dbReference>
<dbReference type="GO" id="GO:0031177">
    <property type="term" value="F:phosphopantetheine binding"/>
    <property type="evidence" value="ECO:0007669"/>
    <property type="project" value="InterPro"/>
</dbReference>
<reference evidence="15 16" key="1">
    <citation type="submission" date="2015-01" db="EMBL/GenBank/DDBJ databases">
        <title>Complete genome of Pseudomonas batumici UCM B-321 producer of the batumin antibiotic with strong antistaphilococcal and potential anticancer activity.</title>
        <authorList>
            <person name="Klochko V.V."/>
            <person name="Zelena L.B."/>
            <person name="Elena K.A."/>
            <person name="Reva O.N."/>
        </authorList>
    </citation>
    <scope>NUCLEOTIDE SEQUENCE [LARGE SCALE GENOMIC DNA]</scope>
    <source>
        <strain evidence="15 16">UCM B-321</strain>
    </source>
</reference>
<dbReference type="Gene3D" id="1.10.1200.10">
    <property type="entry name" value="ACP-like"/>
    <property type="match status" value="2"/>
</dbReference>
<keyword evidence="8" id="KW-0808">Transferase</keyword>
<dbReference type="GO" id="GO:0006633">
    <property type="term" value="P:fatty acid biosynthetic process"/>
    <property type="evidence" value="ECO:0007669"/>
    <property type="project" value="UniProtKB-UniPathway"/>
</dbReference>
<dbReference type="InterPro" id="IPR020806">
    <property type="entry name" value="PKS_PP-bd"/>
</dbReference>
<dbReference type="InterPro" id="IPR029063">
    <property type="entry name" value="SAM-dependent_MTases_sf"/>
</dbReference>
<dbReference type="GO" id="GO:0005886">
    <property type="term" value="C:plasma membrane"/>
    <property type="evidence" value="ECO:0007669"/>
    <property type="project" value="TreeGrafter"/>
</dbReference>
<comment type="function">
    <text evidence="11">Involved in production of the polyketide antibiotic thailandamide.</text>
</comment>
<comment type="similarity">
    <text evidence="4">Belongs to the short-chain dehydrogenases/reductases (SDR) family.</text>
</comment>
<accession>A0A0C2EIX3</accession>
<dbReference type="InterPro" id="IPR013968">
    <property type="entry name" value="PKS_KR"/>
</dbReference>
<dbReference type="Pfam" id="PF02801">
    <property type="entry name" value="Ketoacyl-synt_C"/>
    <property type="match status" value="1"/>
</dbReference>
<dbReference type="PATRIC" id="fig|226910.6.peg.372"/>
<proteinExistence type="inferred from homology"/>
<dbReference type="SUPFAM" id="SSF51735">
    <property type="entry name" value="NAD(P)-binding Rossmann-fold domains"/>
    <property type="match status" value="2"/>
</dbReference>
<dbReference type="InterPro" id="IPR036736">
    <property type="entry name" value="ACP-like_sf"/>
</dbReference>
<dbReference type="SUPFAM" id="SSF47336">
    <property type="entry name" value="ACP-like"/>
    <property type="match status" value="2"/>
</dbReference>
<evidence type="ECO:0000256" key="3">
    <source>
        <dbReference type="ARBA" id="ARBA00005194"/>
    </source>
</evidence>
<comment type="caution">
    <text evidence="15">The sequence shown here is derived from an EMBL/GenBank/DDBJ whole genome shotgun (WGS) entry which is preliminary data.</text>
</comment>
<dbReference type="InterPro" id="IPR016039">
    <property type="entry name" value="Thiolase-like"/>
</dbReference>
<dbReference type="SMART" id="SM00825">
    <property type="entry name" value="PKS_KS"/>
    <property type="match status" value="1"/>
</dbReference>
<dbReference type="InterPro" id="IPR020841">
    <property type="entry name" value="PKS_Beta-ketoAc_synthase_dom"/>
</dbReference>
<evidence type="ECO:0000256" key="5">
    <source>
        <dbReference type="ARBA" id="ARBA00022450"/>
    </source>
</evidence>
<dbReference type="SUPFAM" id="SSF55729">
    <property type="entry name" value="Acyl-CoA N-acyltransferases (Nat)"/>
    <property type="match status" value="1"/>
</dbReference>
<dbReference type="GO" id="GO:0071770">
    <property type="term" value="P:DIM/DIP cell wall layer assembly"/>
    <property type="evidence" value="ECO:0007669"/>
    <property type="project" value="TreeGrafter"/>
</dbReference>
<evidence type="ECO:0000313" key="16">
    <source>
        <dbReference type="Proteomes" id="UP000031535"/>
    </source>
</evidence>
<dbReference type="PROSITE" id="PS00606">
    <property type="entry name" value="KS3_1"/>
    <property type="match status" value="1"/>
</dbReference>
<dbReference type="Gene3D" id="3.40.50.720">
    <property type="entry name" value="NAD(P)-binding Rossmann-like Domain"/>
    <property type="match status" value="1"/>
</dbReference>
<dbReference type="Pfam" id="PF22336">
    <property type="entry name" value="RhiE-like_linker"/>
    <property type="match status" value="1"/>
</dbReference>
<keyword evidence="5" id="KW-0596">Phosphopantetheine</keyword>
<organism evidence="15 16">
    <name type="scientific">Pseudomonas batumici</name>
    <dbReference type="NCBI Taxonomy" id="226910"/>
    <lineage>
        <taxon>Bacteria</taxon>
        <taxon>Pseudomonadati</taxon>
        <taxon>Pseudomonadota</taxon>
        <taxon>Gammaproteobacteria</taxon>
        <taxon>Pseudomonadales</taxon>
        <taxon>Pseudomonadaceae</taxon>
        <taxon>Pseudomonas</taxon>
    </lineage>
</organism>
<evidence type="ECO:0000259" key="14">
    <source>
        <dbReference type="PROSITE" id="PS52004"/>
    </source>
</evidence>
<dbReference type="CDD" id="cd08953">
    <property type="entry name" value="KR_2_SDR_x"/>
    <property type="match status" value="1"/>
</dbReference>
<evidence type="ECO:0000313" key="15">
    <source>
        <dbReference type="EMBL" id="KIH86004.1"/>
    </source>
</evidence>
<dbReference type="FunFam" id="3.40.47.10:FF:000019">
    <property type="entry name" value="Polyketide synthase type I"/>
    <property type="match status" value="1"/>
</dbReference>
<comment type="pathway">
    <text evidence="3">Lipid metabolism; fatty acid biosynthesis.</text>
</comment>
<dbReference type="Pfam" id="PF00109">
    <property type="entry name" value="ketoacyl-synt"/>
    <property type="match status" value="1"/>
</dbReference>
<dbReference type="Proteomes" id="UP000031535">
    <property type="component" value="Unassembled WGS sequence"/>
</dbReference>
<gene>
    <name evidence="15" type="ORF">UCMB321_0371</name>
</gene>
<dbReference type="InterPro" id="IPR056393">
    <property type="entry name" value="AprA-like_MT2"/>
</dbReference>
<dbReference type="PANTHER" id="PTHR43775:SF37">
    <property type="entry name" value="SI:DKEY-61P9.11"/>
    <property type="match status" value="1"/>
</dbReference>
<dbReference type="CDD" id="cd00833">
    <property type="entry name" value="PKS"/>
    <property type="match status" value="1"/>
</dbReference>
<dbReference type="InterPro" id="IPR036291">
    <property type="entry name" value="NAD(P)-bd_dom_sf"/>
</dbReference>
<evidence type="ECO:0000256" key="1">
    <source>
        <dbReference type="ARBA" id="ARBA00004496"/>
    </source>
</evidence>
<dbReference type="UniPathway" id="UPA00094"/>
<feature type="domain" description="Carrier" evidence="12">
    <location>
        <begin position="465"/>
        <end position="540"/>
    </location>
</feature>
<evidence type="ECO:0000256" key="4">
    <source>
        <dbReference type="ARBA" id="ARBA00006484"/>
    </source>
</evidence>
<evidence type="ECO:0000256" key="10">
    <source>
        <dbReference type="ARBA" id="ARBA00023268"/>
    </source>
</evidence>
<evidence type="ECO:0000256" key="11">
    <source>
        <dbReference type="ARBA" id="ARBA00054155"/>
    </source>
</evidence>
<dbReference type="InterPro" id="IPR050091">
    <property type="entry name" value="PKS_NRPS_Biosynth_Enz"/>
</dbReference>
<comment type="subcellular location">
    <subcellularLocation>
        <location evidence="1">Cytoplasm</location>
    </subcellularLocation>
</comment>
<dbReference type="Pfam" id="PF08242">
    <property type="entry name" value="Methyltransf_12"/>
    <property type="match status" value="1"/>
</dbReference>
<keyword evidence="10" id="KW-0511">Multifunctional enzyme</keyword>
<dbReference type="InterPro" id="IPR057326">
    <property type="entry name" value="KR_dom"/>
</dbReference>
<name>A0A0C2EIX3_9PSED</name>
<dbReference type="Gene3D" id="3.40.630.30">
    <property type="match status" value="1"/>
</dbReference>
<dbReference type="PROSITE" id="PS50075">
    <property type="entry name" value="CARRIER"/>
    <property type="match status" value="2"/>
</dbReference>
<feature type="domain" description="Ketosynthase family 3 (KS3)" evidence="14">
    <location>
        <begin position="563"/>
        <end position="990"/>
    </location>
</feature>
<dbReference type="CDD" id="cd02440">
    <property type="entry name" value="AdoMet_MTases"/>
    <property type="match status" value="1"/>
</dbReference>
<dbReference type="GO" id="GO:0004312">
    <property type="term" value="F:fatty acid synthase activity"/>
    <property type="evidence" value="ECO:0007669"/>
    <property type="project" value="TreeGrafter"/>
</dbReference>
<dbReference type="Gene3D" id="1.10.1240.100">
    <property type="match status" value="1"/>
</dbReference>
<keyword evidence="9" id="KW-0677">Repeat</keyword>
<evidence type="ECO:0000256" key="7">
    <source>
        <dbReference type="ARBA" id="ARBA00022553"/>
    </source>
</evidence>
<dbReference type="InterPro" id="IPR054514">
    <property type="entry name" value="RhiE-like_linker"/>
</dbReference>
<dbReference type="InterPro" id="IPR014031">
    <property type="entry name" value="Ketoacyl_synth_C"/>
</dbReference>
<evidence type="ECO:0000256" key="9">
    <source>
        <dbReference type="ARBA" id="ARBA00022737"/>
    </source>
</evidence>
<dbReference type="SUPFAM" id="SSF53335">
    <property type="entry name" value="S-adenosyl-L-methionine-dependent methyltransferases"/>
    <property type="match status" value="1"/>
</dbReference>
<dbReference type="InterPro" id="IPR016181">
    <property type="entry name" value="Acyl_CoA_acyltransferase"/>
</dbReference>
<sequence>MLGEMDFTESARQHAAYFEALHEIVLSIFDRMPVENQPAYIVHTGCGDASLLKSLYEFVEARSARGRLLDSHPLRLIGIDSDRTMLECAAAGLANLDHLLIQASIDDPREVSSQLRSHGIDDVDAVLYVRWPEYPDSSSLTPEGITRSWVEYMGRWADGVGRCGLIQLAECSMGSDVAGEASPRGDLPCDSSHGPSSRLPDWAERHLMGAAAVGLFAQMHSFHKFPQQKLFAQAVLSLLERRAYIIRYARESDVPALMVLEEQCWAAGIRVSEEAIRERVIQYAQGQLVLEVNGVVKGCIYSQRIEHAQLLDDATFETAWRLHAPQGPIVQLLALNISSDAQDQQFGDQLLEFMLQRCSLLTGVGSVVGVTRCKDHGKHEQIPMFDYIGLRNGRGELIDTVLRFHERHGATIRKLMPGYRPADDVNNGNGVLVHYDLANRLLLGNLQSRLVTPAAVSSGENDRTGHVGQYVSRLIRSRLQLDNDVPLDLDQPLMEMGLDSADLLELATSISGEFNVTLTAMFFFENNTCNKVIVAVGERADASQVVVQSHKSDHQSVPVPRVGLDIAIVGAACRLPFDIETLDGFWQLLLNGEEVIGTVPEGRWQWPVDIEPHTKHRGIDQGAFLSDVARFDGAFFRISPHEAELMDPQQRILLELSWQCLEDAGYCPSSLAGSRTGVYVGASGSDYRLLVDRTGAGIEGHSGLGTSMSILPNRISYFYDFCGPSMLIDTACSSSLVAVHQAIESLRAGNCTQAMVAGINIMCDPSTTVAYYRAGMLSTDGRCRTFDASANGYVRAEGAVMLLLKPYEYALRDNDNIYAVLKGSAVNHGGLAGGLTVPNPRAQAELVMGACRNADIDINSLGYIEAHGTGTSLGDPIEVAGLKSAFERFTADGDPVNARCGLGSLKTNFGHLEAAAGIAGLLKAMLCLRHNVIPGSLNFDRLNPLIDLSGTPFHVVDATTAWPASHEEPRRAGVSSFGSGGTNAHVIVEEHRLPLAVETPGLAVSPQRLVLILLCAKSAQRLLESAHSLRTCLSHDRFADKDLVDIAYTLQVGRESMEHRLALTATSIRELHEKLDAYIAAAAVQVEYGDVHVGEVKKGSEGLIALGQDADFLNLLNIWIAKGKHSPLLALWVRGLDVDWSSLYREGGAYEALSPRRVSLATYSFERTPHWVGRLASANGRIGSVATLCESTRASSFPDDSVTGGASTEPAFLVPVWDAWVGESVDEPSADERIVVLGGTARQKSSILERYPQARFVAFEEGEGGEALIERLRAHEVIEHIVWITPQQSDTSTTMLDNELIAGQQRGVINGFRLIKALLQLGYGRKTLGWTVVTWQTQAVHPQDVIDPTHASVHGLIGSLAKEHAQWKIRLVDLPGDDEWPLEQSMRLPADGEGNAYAYRQGEWHRQVLVYCDVPSLQPAPYRKAGVYVVIGGAGGLGEVFSRVLIERYQAQVIWIGRRPVDAVIEQKINRLGALGVTPTYVRADATDYAELEGAYRQIKARYGAIHGVIHAAITLQDKTIANMDEERFRSGLAAKVDVSVRLGQVFAQEPLDFVLFFSSIQSFFKPAGQSNYAAGCTFKDAYAHALGRAWPCPVKCMNWGYWGTVGIVASPAYRARLASQGIGSIEPAIGMDAVDVLLQSPFERLAFMQLSKKSAVAKMIGDEWLLQLPAGGQSASDAQQSPAVLSIIDRPVERDTVGMECAVSSELLARLLFVQLRSLGFEIDAEGDLHGHNVAHWKKNIGLSALYERWLHHGVRIAHPYLRGDMTGSGSFDTVSMSDAQLWGQWNEHKRELSAQPGMRAQAEFVEAALRALPDILAGRRAATDVLFARGSLDFVSAVYRGNPVSDFFNDALVEELIAYIEERVRNDPAARIRILEIGAGTGATTARIISSLGALRECIDEYCYTDLSKVFLLDAQQQFAAHADYFNYTLFNVEHPLCEQAIEVGKYDVVVASNVLHATQNIRQTLRNTKACLKRQGLLLLNELSGISLIHHLTFGLLEGWWRYQDKVTRIAGSPALETEQWRRVLEGEGFKHIHFPVLDAHRFGQQIVVATSDGWVRQKGRSAVSDSNSVLERFLKANEKDARAVAAEAVDTGPIAFPARSAASLEETLDRVIRRMSPVIGMHMEKIDVDTDFMVYGIDSILSMKVLHELELEFSIQLSNSMLFEHRTIADLSTAIVRIVSAQPREASSARTLDVVVGERLDTQSSDDRTMKMLEDFRDGNVKIEEVEGILDRWTK</sequence>
<dbReference type="InterPro" id="IPR013217">
    <property type="entry name" value="Methyltransf_12"/>
</dbReference>
<dbReference type="SMART" id="SM00823">
    <property type="entry name" value="PKS_PP"/>
    <property type="match status" value="2"/>
</dbReference>
<protein>
    <submittedName>
        <fullName evidence="15">Bat1, batumin synthesis operon, polyketide synthase of type I</fullName>
    </submittedName>
</protein>
<dbReference type="Gene3D" id="3.40.50.150">
    <property type="entry name" value="Vaccinia Virus protein VP39"/>
    <property type="match status" value="1"/>
</dbReference>
<evidence type="ECO:0000256" key="2">
    <source>
        <dbReference type="ARBA" id="ARBA00004792"/>
    </source>
</evidence>
<dbReference type="OrthoDB" id="9778690at2"/>
<evidence type="ECO:0000256" key="6">
    <source>
        <dbReference type="ARBA" id="ARBA00022490"/>
    </source>
</evidence>
<dbReference type="Pfam" id="PF08659">
    <property type="entry name" value="KR"/>
    <property type="match status" value="1"/>
</dbReference>
<evidence type="ECO:0000259" key="12">
    <source>
        <dbReference type="PROSITE" id="PS50075"/>
    </source>
</evidence>
<feature type="domain" description="N-acetyltransferase" evidence="13">
    <location>
        <begin position="244"/>
        <end position="438"/>
    </location>
</feature>
<dbReference type="GO" id="GO:0004315">
    <property type="term" value="F:3-oxoacyl-[acyl-carrier-protein] synthase activity"/>
    <property type="evidence" value="ECO:0007669"/>
    <property type="project" value="InterPro"/>
</dbReference>
<dbReference type="InterPro" id="IPR000182">
    <property type="entry name" value="GNAT_dom"/>
</dbReference>
<dbReference type="InterPro" id="IPR018201">
    <property type="entry name" value="Ketoacyl_synth_AS"/>
</dbReference>
<feature type="domain" description="Carrier" evidence="12">
    <location>
        <begin position="2106"/>
        <end position="2183"/>
    </location>
</feature>
<dbReference type="InterPro" id="IPR014030">
    <property type="entry name" value="Ketoacyl_synth_N"/>
</dbReference>
<keyword evidence="16" id="KW-1185">Reference proteome</keyword>
<dbReference type="PANTHER" id="PTHR43775">
    <property type="entry name" value="FATTY ACID SYNTHASE"/>
    <property type="match status" value="1"/>
</dbReference>
<dbReference type="Pfam" id="PF00550">
    <property type="entry name" value="PP-binding"/>
    <property type="match status" value="2"/>
</dbReference>
<evidence type="ECO:0000256" key="8">
    <source>
        <dbReference type="ARBA" id="ARBA00022679"/>
    </source>
</evidence>
<dbReference type="PROSITE" id="PS52004">
    <property type="entry name" value="KS3_2"/>
    <property type="match status" value="1"/>
</dbReference>
<dbReference type="SUPFAM" id="SSF53901">
    <property type="entry name" value="Thiolase-like"/>
    <property type="match status" value="1"/>
</dbReference>
<evidence type="ECO:0000259" key="13">
    <source>
        <dbReference type="PROSITE" id="PS51186"/>
    </source>
</evidence>
<dbReference type="EMBL" id="JXDG01000003">
    <property type="protein sequence ID" value="KIH86004.1"/>
    <property type="molecule type" value="Genomic_DNA"/>
</dbReference>
<dbReference type="STRING" id="226910.UCMB321_0371"/>
<dbReference type="PROSITE" id="PS51186">
    <property type="entry name" value="GNAT"/>
    <property type="match status" value="1"/>
</dbReference>
<comment type="pathway">
    <text evidence="2">Antibiotic biosynthesis.</text>
</comment>
<dbReference type="InterPro" id="IPR009081">
    <property type="entry name" value="PP-bd_ACP"/>
</dbReference>
<dbReference type="Gene3D" id="3.40.47.10">
    <property type="match status" value="1"/>
</dbReference>
<keyword evidence="6" id="KW-0963">Cytoplasm</keyword>
<dbReference type="SMART" id="SM00822">
    <property type="entry name" value="PKS_KR"/>
    <property type="match status" value="1"/>
</dbReference>
<keyword evidence="7" id="KW-0597">Phosphoprotein</keyword>
<dbReference type="GO" id="GO:0005737">
    <property type="term" value="C:cytoplasm"/>
    <property type="evidence" value="ECO:0007669"/>
    <property type="project" value="UniProtKB-SubCell"/>
</dbReference>